<evidence type="ECO:0000313" key="5">
    <source>
        <dbReference type="EMBL" id="MBU5677923.1"/>
    </source>
</evidence>
<dbReference type="EMBL" id="JAHLQK010000006">
    <property type="protein sequence ID" value="MBU5677923.1"/>
    <property type="molecule type" value="Genomic_DNA"/>
</dbReference>
<keyword evidence="3" id="KW-1133">Transmembrane helix</keyword>
<evidence type="ECO:0000256" key="3">
    <source>
        <dbReference type="ARBA" id="ARBA00022989"/>
    </source>
</evidence>
<proteinExistence type="predicted"/>
<name>A0ABS6G8I3_9FIRM</name>
<dbReference type="Pfam" id="PF05105">
    <property type="entry name" value="Phage_holin_4_1"/>
    <property type="match status" value="1"/>
</dbReference>
<reference evidence="5 6" key="1">
    <citation type="submission" date="2021-06" db="EMBL/GenBank/DDBJ databases">
        <authorList>
            <person name="Sun Q."/>
            <person name="Li D."/>
        </authorList>
    </citation>
    <scope>NUCLEOTIDE SEQUENCE [LARGE SCALE GENOMIC DNA]</scope>
    <source>
        <strain evidence="5 6">MSJ-5</strain>
    </source>
</reference>
<protein>
    <submittedName>
        <fullName evidence="5">Phage holin family protein</fullName>
    </submittedName>
</protein>
<dbReference type="NCBIfam" id="TIGR01593">
    <property type="entry name" value="holin_tox_secr"/>
    <property type="match status" value="1"/>
</dbReference>
<keyword evidence="2" id="KW-0812">Transmembrane</keyword>
<comment type="caution">
    <text evidence="5">The sequence shown here is derived from an EMBL/GenBank/DDBJ whole genome shotgun (WGS) entry which is preliminary data.</text>
</comment>
<keyword evidence="6" id="KW-1185">Reference proteome</keyword>
<evidence type="ECO:0000256" key="4">
    <source>
        <dbReference type="ARBA" id="ARBA00023136"/>
    </source>
</evidence>
<comment type="subcellular location">
    <subcellularLocation>
        <location evidence="1">Membrane</location>
        <topology evidence="1">Multi-pass membrane protein</topology>
    </subcellularLocation>
</comment>
<evidence type="ECO:0000256" key="2">
    <source>
        <dbReference type="ARBA" id="ARBA00022692"/>
    </source>
</evidence>
<dbReference type="InterPro" id="IPR006480">
    <property type="entry name" value="Phage_holin_4_1"/>
</dbReference>
<sequence>MNYKTVWNSLVAFLGTWTTYLLGGWDSTLKILAILMAVDYITGLMKGFKNKNLASDIGFNGLMKKGAIFLVIILAHQIDLTLAVENPIFRTMAVLFYTANEGISVTENIALLGVPLPPGILDALKKLKDNTENKMLG</sequence>
<evidence type="ECO:0000313" key="6">
    <source>
        <dbReference type="Proteomes" id="UP000779508"/>
    </source>
</evidence>
<dbReference type="RefSeq" id="WP_216419035.1">
    <property type="nucleotide sequence ID" value="NZ_JAHLQK010000006.1"/>
</dbReference>
<evidence type="ECO:0000256" key="1">
    <source>
        <dbReference type="ARBA" id="ARBA00004141"/>
    </source>
</evidence>
<organism evidence="5 6">
    <name type="scientific">Alkaliphilus flagellatus</name>
    <dbReference type="NCBI Taxonomy" id="2841507"/>
    <lineage>
        <taxon>Bacteria</taxon>
        <taxon>Bacillati</taxon>
        <taxon>Bacillota</taxon>
        <taxon>Clostridia</taxon>
        <taxon>Peptostreptococcales</taxon>
        <taxon>Natronincolaceae</taxon>
        <taxon>Alkaliphilus</taxon>
    </lineage>
</organism>
<keyword evidence="4" id="KW-0472">Membrane</keyword>
<dbReference type="Proteomes" id="UP000779508">
    <property type="component" value="Unassembled WGS sequence"/>
</dbReference>
<gene>
    <name evidence="5" type="ORF">KQI88_16010</name>
</gene>
<accession>A0ABS6G8I3</accession>